<dbReference type="OrthoDB" id="4507040at2759"/>
<dbReference type="InParanoid" id="C8VI97"/>
<keyword evidence="3" id="KW-1185">Reference proteome</keyword>
<dbReference type="RefSeq" id="XP_050468431.1">
    <property type="nucleotide sequence ID" value="XM_050612519.1"/>
</dbReference>
<dbReference type="KEGG" id="ani:ANIA_11378"/>
<organism evidence="2 3">
    <name type="scientific">Emericella nidulans (strain FGSC A4 / ATCC 38163 / CBS 112.46 / NRRL 194 / M139)</name>
    <name type="common">Aspergillus nidulans</name>
    <dbReference type="NCBI Taxonomy" id="227321"/>
    <lineage>
        <taxon>Eukaryota</taxon>
        <taxon>Fungi</taxon>
        <taxon>Dikarya</taxon>
        <taxon>Ascomycota</taxon>
        <taxon>Pezizomycotina</taxon>
        <taxon>Eurotiomycetes</taxon>
        <taxon>Eurotiomycetidae</taxon>
        <taxon>Eurotiales</taxon>
        <taxon>Aspergillaceae</taxon>
        <taxon>Aspergillus</taxon>
        <taxon>Aspergillus subgen. Nidulantes</taxon>
    </lineage>
</organism>
<evidence type="ECO:0000313" key="3">
    <source>
        <dbReference type="Proteomes" id="UP000000560"/>
    </source>
</evidence>
<dbReference type="OMA" id="CVLTETC"/>
<reference evidence="3" key="2">
    <citation type="journal article" date="2009" name="Fungal Genet. Biol.">
        <title>The 2008 update of the Aspergillus nidulans genome annotation: a community effort.</title>
        <authorList>
            <person name="Wortman J.R."/>
            <person name="Gilsenan J.M."/>
            <person name="Joardar V."/>
            <person name="Deegan J."/>
            <person name="Clutterbuck J."/>
            <person name="Andersen M.R."/>
            <person name="Archer D."/>
            <person name="Bencina M."/>
            <person name="Braus G."/>
            <person name="Coutinho P."/>
            <person name="von Dohren H."/>
            <person name="Doonan J."/>
            <person name="Driessen A.J."/>
            <person name="Durek P."/>
            <person name="Espeso E."/>
            <person name="Fekete E."/>
            <person name="Flipphi M."/>
            <person name="Estrada C.G."/>
            <person name="Geysens S."/>
            <person name="Goldman G."/>
            <person name="de Groot P.W."/>
            <person name="Hansen K."/>
            <person name="Harris S.D."/>
            <person name="Heinekamp T."/>
            <person name="Helmstaedt K."/>
            <person name="Henrissat B."/>
            <person name="Hofmann G."/>
            <person name="Homan T."/>
            <person name="Horio T."/>
            <person name="Horiuchi H."/>
            <person name="James S."/>
            <person name="Jones M."/>
            <person name="Karaffa L."/>
            <person name="Karanyi Z."/>
            <person name="Kato M."/>
            <person name="Keller N."/>
            <person name="Kelly D.E."/>
            <person name="Kiel J.A."/>
            <person name="Kim J.M."/>
            <person name="van der Klei I.J."/>
            <person name="Klis F.M."/>
            <person name="Kovalchuk A."/>
            <person name="Krasevec N."/>
            <person name="Kubicek C.P."/>
            <person name="Liu B."/>
            <person name="Maccabe A."/>
            <person name="Meyer V."/>
            <person name="Mirabito P."/>
            <person name="Miskei M."/>
            <person name="Mos M."/>
            <person name="Mullins J."/>
            <person name="Nelson D.R."/>
            <person name="Nielsen J."/>
            <person name="Oakley B.R."/>
            <person name="Osmani S.A."/>
            <person name="Pakula T."/>
            <person name="Paszewski A."/>
            <person name="Paulsen I."/>
            <person name="Pilsyk S."/>
            <person name="Pocsi I."/>
            <person name="Punt P.J."/>
            <person name="Ram A.F."/>
            <person name="Ren Q."/>
            <person name="Robellet X."/>
            <person name="Robson G."/>
            <person name="Seiboth B."/>
            <person name="van Solingen P."/>
            <person name="Specht T."/>
            <person name="Sun J."/>
            <person name="Taheri-Talesh N."/>
            <person name="Takeshita N."/>
            <person name="Ussery D."/>
            <person name="vanKuyk P.A."/>
            <person name="Visser H."/>
            <person name="van de Vondervoort P.J."/>
            <person name="de Vries R.P."/>
            <person name="Walton J."/>
            <person name="Xiang X."/>
            <person name="Xiong Y."/>
            <person name="Zeng A.P."/>
            <person name="Brandt B.W."/>
            <person name="Cornell M.J."/>
            <person name="van den Hondel C.A."/>
            <person name="Visser J."/>
            <person name="Oliver S.G."/>
            <person name="Turner G."/>
        </authorList>
    </citation>
    <scope>GENOME REANNOTATION</scope>
    <source>
        <strain evidence="3">FGSC A4 / ATCC 38163 / CBS 112.46 / NRRL 194 / M139</strain>
    </source>
</reference>
<evidence type="ECO:0000313" key="2">
    <source>
        <dbReference type="EMBL" id="CBF83178.1"/>
    </source>
</evidence>
<protein>
    <submittedName>
        <fullName evidence="2">Uncharacterized protein</fullName>
    </submittedName>
</protein>
<dbReference type="VEuPathDB" id="FungiDB:AN11378"/>
<accession>C8VI97</accession>
<feature type="chain" id="PRO_5002992207" evidence="1">
    <location>
        <begin position="25"/>
        <end position="123"/>
    </location>
</feature>
<dbReference type="Proteomes" id="UP000000560">
    <property type="component" value="Chromosome VI"/>
</dbReference>
<feature type="signal peptide" evidence="1">
    <location>
        <begin position="1"/>
        <end position="24"/>
    </location>
</feature>
<name>C8VI97_EMENI</name>
<proteinExistence type="predicted"/>
<evidence type="ECO:0000256" key="1">
    <source>
        <dbReference type="SAM" id="SignalP"/>
    </source>
</evidence>
<dbReference type="GeneID" id="74896975"/>
<dbReference type="HOGENOM" id="CLU_142938_0_0_1"/>
<sequence length="123" mass="12572">MHFSKASIAIALQLGLGYAGLTSAAGCGEFDACIGTEHCVTKTFTTPVSTVVATCVPTPTCIGVYGDCTSGTSPICCSGYCAASKCRSTDSDWPNCSEDLGPCIADENCCYGNKCVEGLCVRG</sequence>
<dbReference type="AlphaFoldDB" id="C8VI97"/>
<reference evidence="3" key="1">
    <citation type="journal article" date="2005" name="Nature">
        <title>Sequencing of Aspergillus nidulans and comparative analysis with A. fumigatus and A. oryzae.</title>
        <authorList>
            <person name="Galagan J.E."/>
            <person name="Calvo S.E."/>
            <person name="Cuomo C."/>
            <person name="Ma L.J."/>
            <person name="Wortman J.R."/>
            <person name="Batzoglou S."/>
            <person name="Lee S.I."/>
            <person name="Basturkmen M."/>
            <person name="Spevak C.C."/>
            <person name="Clutterbuck J."/>
            <person name="Kapitonov V."/>
            <person name="Jurka J."/>
            <person name="Scazzocchio C."/>
            <person name="Farman M."/>
            <person name="Butler J."/>
            <person name="Purcell S."/>
            <person name="Harris S."/>
            <person name="Braus G.H."/>
            <person name="Draht O."/>
            <person name="Busch S."/>
            <person name="D'Enfert C."/>
            <person name="Bouchier C."/>
            <person name="Goldman G.H."/>
            <person name="Bell-Pedersen D."/>
            <person name="Griffiths-Jones S."/>
            <person name="Doonan J.H."/>
            <person name="Yu J."/>
            <person name="Vienken K."/>
            <person name="Pain A."/>
            <person name="Freitag M."/>
            <person name="Selker E.U."/>
            <person name="Archer D.B."/>
            <person name="Penalva M.A."/>
            <person name="Oakley B.R."/>
            <person name="Momany M."/>
            <person name="Tanaka T."/>
            <person name="Kumagai T."/>
            <person name="Asai K."/>
            <person name="Machida M."/>
            <person name="Nierman W.C."/>
            <person name="Denning D.W."/>
            <person name="Caddick M."/>
            <person name="Hynes M."/>
            <person name="Paoletti M."/>
            <person name="Fischer R."/>
            <person name="Miller B."/>
            <person name="Dyer P."/>
            <person name="Sachs M.S."/>
            <person name="Osmani S.A."/>
            <person name="Birren B.W."/>
        </authorList>
    </citation>
    <scope>NUCLEOTIDE SEQUENCE [LARGE SCALE GENOMIC DNA]</scope>
    <source>
        <strain evidence="3">FGSC A4 / ATCC 38163 / CBS 112.46 / NRRL 194 / M139</strain>
    </source>
</reference>
<gene>
    <name evidence="2" type="ORF">ANIA_11378</name>
</gene>
<dbReference type="PROSITE" id="PS51257">
    <property type="entry name" value="PROKAR_LIPOPROTEIN"/>
    <property type="match status" value="1"/>
</dbReference>
<keyword evidence="1" id="KW-0732">Signal</keyword>
<dbReference type="EMBL" id="BN001306">
    <property type="protein sequence ID" value="CBF83178.1"/>
    <property type="molecule type" value="Genomic_DNA"/>
</dbReference>